<name>A0A0P9DBY5_9ARCH</name>
<dbReference type="OrthoDB" id="24735at2157"/>
<dbReference type="GO" id="GO:0046983">
    <property type="term" value="F:protein dimerization activity"/>
    <property type="evidence" value="ECO:0007669"/>
    <property type="project" value="InterPro"/>
</dbReference>
<dbReference type="AlphaFoldDB" id="A0A0P9DBY5"/>
<dbReference type="InterPro" id="IPR036388">
    <property type="entry name" value="WH-like_DNA-bd_sf"/>
</dbReference>
<dbReference type="EMBL" id="LKBG01000037">
    <property type="protein sequence ID" value="KQB36221.1"/>
    <property type="molecule type" value="Genomic_DNA"/>
</dbReference>
<sequence>MDITKKERDCIVVIHDNSKPLPLRLSDVAGLMNIKPPTAHELINRLLSKNIIKKERGMITLTDYGNEIYSEIMMAHRTLEIILTRSGVNSDKACTQVEKVDYLMDTSSIEKLLQTIGNPDKCPHGKPVHAV</sequence>
<dbReference type="GO" id="GO:0003700">
    <property type="term" value="F:DNA-binding transcription factor activity"/>
    <property type="evidence" value="ECO:0007669"/>
    <property type="project" value="InterPro"/>
</dbReference>
<dbReference type="PATRIC" id="fig|507754.4.peg.682"/>
<dbReference type="PANTHER" id="PTHR33238">
    <property type="entry name" value="IRON (METAL) DEPENDENT REPRESSOR, DTXR FAMILY"/>
    <property type="match status" value="1"/>
</dbReference>
<reference evidence="2 5" key="1">
    <citation type="submission" date="2015-09" db="EMBL/GenBank/DDBJ databases">
        <title>Draft genome sequence of Acidiplasma aeolicum DSM 18409.</title>
        <authorList>
            <person name="Hemp J."/>
        </authorList>
    </citation>
    <scope>NUCLEOTIDE SEQUENCE [LARGE SCALE GENOMIC DNA]</scope>
    <source>
        <strain evidence="2 5">V</strain>
    </source>
</reference>
<gene>
    <name evidence="3" type="ORF">AOG54_07795</name>
    <name evidence="2" type="ORF">SE19_01380</name>
</gene>
<dbReference type="SUPFAM" id="SSF46785">
    <property type="entry name" value="Winged helix' DNA-binding domain"/>
    <property type="match status" value="1"/>
</dbReference>
<dbReference type="Proteomes" id="UP000050320">
    <property type="component" value="Unassembled WGS sequence"/>
</dbReference>
<dbReference type="EMBL" id="LJCQ01000085">
    <property type="protein sequence ID" value="KPV47362.1"/>
    <property type="molecule type" value="Genomic_DNA"/>
</dbReference>
<evidence type="ECO:0000313" key="4">
    <source>
        <dbReference type="Proteomes" id="UP000050320"/>
    </source>
</evidence>
<dbReference type="PANTHER" id="PTHR33238:SF7">
    <property type="entry name" value="IRON-DEPENDENT TRANSCRIPTIONAL REGULATOR"/>
    <property type="match status" value="1"/>
</dbReference>
<dbReference type="SMART" id="SM00529">
    <property type="entry name" value="HTH_DTXR"/>
    <property type="match status" value="1"/>
</dbReference>
<evidence type="ECO:0000313" key="5">
    <source>
        <dbReference type="Proteomes" id="UP000050515"/>
    </source>
</evidence>
<dbReference type="Pfam" id="PF02742">
    <property type="entry name" value="Fe_dep_repr_C"/>
    <property type="match status" value="1"/>
</dbReference>
<accession>A0A0P9DBY5</accession>
<dbReference type="Proteomes" id="UP000050515">
    <property type="component" value="Unassembled WGS sequence"/>
</dbReference>
<protein>
    <submittedName>
        <fullName evidence="2">Iron-dependent repressor</fullName>
    </submittedName>
</protein>
<evidence type="ECO:0000313" key="2">
    <source>
        <dbReference type="EMBL" id="KPV47362.1"/>
    </source>
</evidence>
<dbReference type="InterPro" id="IPR036390">
    <property type="entry name" value="WH_DNA-bd_sf"/>
</dbReference>
<dbReference type="InterPro" id="IPR022689">
    <property type="entry name" value="Iron_dep_repressor"/>
</dbReference>
<dbReference type="InterPro" id="IPR001367">
    <property type="entry name" value="Fe_dep_repressor"/>
</dbReference>
<dbReference type="SUPFAM" id="SSF47979">
    <property type="entry name" value="Iron-dependent repressor protein, dimerization domain"/>
    <property type="match status" value="1"/>
</dbReference>
<reference evidence="3 4" key="2">
    <citation type="submission" date="2015-09" db="EMBL/GenBank/DDBJ databases">
        <title>Heavy metals and arsenic resistance mechanisms in polyextremophilic archaea of the family Ferroplasmaceae.</title>
        <authorList>
            <person name="Bulaev A.G."/>
            <person name="Kanygina A.V."/>
        </authorList>
    </citation>
    <scope>NUCLEOTIDE SEQUENCE [LARGE SCALE GENOMIC DNA]</scope>
    <source>
        <strain evidence="3 4">VT</strain>
    </source>
</reference>
<evidence type="ECO:0000259" key="1">
    <source>
        <dbReference type="Pfam" id="PF02742"/>
    </source>
</evidence>
<organism evidence="2 5">
    <name type="scientific">Acidiplasma aeolicum</name>
    <dbReference type="NCBI Taxonomy" id="507754"/>
    <lineage>
        <taxon>Archaea</taxon>
        <taxon>Methanobacteriati</taxon>
        <taxon>Thermoplasmatota</taxon>
        <taxon>Thermoplasmata</taxon>
        <taxon>Thermoplasmatales</taxon>
        <taxon>Ferroplasmaceae</taxon>
        <taxon>Acidiplasma</taxon>
    </lineage>
</organism>
<dbReference type="Gene3D" id="1.10.10.10">
    <property type="entry name" value="Winged helix-like DNA-binding domain superfamily/Winged helix DNA-binding domain"/>
    <property type="match status" value="1"/>
</dbReference>
<keyword evidence="4" id="KW-1185">Reference proteome</keyword>
<evidence type="ECO:0000313" key="3">
    <source>
        <dbReference type="EMBL" id="KQB36221.1"/>
    </source>
</evidence>
<dbReference type="RefSeq" id="WP_048101418.1">
    <property type="nucleotide sequence ID" value="NZ_JBBYJF010000012.1"/>
</dbReference>
<dbReference type="InterPro" id="IPR036421">
    <property type="entry name" value="Fe_dep_repressor_sf"/>
</dbReference>
<dbReference type="GeneID" id="84222602"/>
<proteinExistence type="predicted"/>
<dbReference type="InterPro" id="IPR050536">
    <property type="entry name" value="DtxR_MntR_Metal-Reg"/>
</dbReference>
<feature type="domain" description="Iron dependent repressor metal binding and dimerisation" evidence="1">
    <location>
        <begin position="62"/>
        <end position="127"/>
    </location>
</feature>
<comment type="caution">
    <text evidence="2">The sequence shown here is derived from an EMBL/GenBank/DDBJ whole genome shotgun (WGS) entry which is preliminary data.</text>
</comment>
<dbReference type="GO" id="GO:0046914">
    <property type="term" value="F:transition metal ion binding"/>
    <property type="evidence" value="ECO:0007669"/>
    <property type="project" value="InterPro"/>
</dbReference>